<name>A0A2T4UNU6_9MICO</name>
<evidence type="ECO:0000313" key="6">
    <source>
        <dbReference type="Proteomes" id="UP000241085"/>
    </source>
</evidence>
<keyword evidence="6" id="KW-1185">Reference proteome</keyword>
<dbReference type="InterPro" id="IPR017853">
    <property type="entry name" value="GH"/>
</dbReference>
<dbReference type="InterPro" id="IPR026891">
    <property type="entry name" value="Fn3-like"/>
</dbReference>
<dbReference type="NCBIfam" id="NF047446">
    <property type="entry name" value="barrel_OmpL47"/>
    <property type="match status" value="1"/>
</dbReference>
<dbReference type="Proteomes" id="UP000241085">
    <property type="component" value="Unassembled WGS sequence"/>
</dbReference>
<dbReference type="InterPro" id="IPR001764">
    <property type="entry name" value="Glyco_hydro_3_N"/>
</dbReference>
<dbReference type="InterPro" id="IPR011658">
    <property type="entry name" value="PA14_dom"/>
</dbReference>
<dbReference type="Pfam" id="PF14310">
    <property type="entry name" value="Fn3-like"/>
    <property type="match status" value="1"/>
</dbReference>
<keyword evidence="3" id="KW-0732">Signal</keyword>
<dbReference type="InterPro" id="IPR002772">
    <property type="entry name" value="Glyco_hydro_3_C"/>
</dbReference>
<dbReference type="Pfam" id="PF00933">
    <property type="entry name" value="Glyco_hydro_3"/>
    <property type="match status" value="1"/>
</dbReference>
<dbReference type="InterPro" id="IPR013783">
    <property type="entry name" value="Ig-like_fold"/>
</dbReference>
<evidence type="ECO:0000256" key="1">
    <source>
        <dbReference type="ARBA" id="ARBA00005336"/>
    </source>
</evidence>
<organism evidence="5 6">
    <name type="scientific">Rathayibacter caricis DSM 15933</name>
    <dbReference type="NCBI Taxonomy" id="1328867"/>
    <lineage>
        <taxon>Bacteria</taxon>
        <taxon>Bacillati</taxon>
        <taxon>Actinomycetota</taxon>
        <taxon>Actinomycetes</taxon>
        <taxon>Micrococcales</taxon>
        <taxon>Microbacteriaceae</taxon>
        <taxon>Rathayibacter</taxon>
    </lineage>
</organism>
<dbReference type="AlphaFoldDB" id="A0A2T4UNU6"/>
<dbReference type="EMBL" id="PZPL01000002">
    <property type="protein sequence ID" value="PTL71205.1"/>
    <property type="molecule type" value="Genomic_DNA"/>
</dbReference>
<dbReference type="InterPro" id="IPR050288">
    <property type="entry name" value="Cellulose_deg_GH3"/>
</dbReference>
<dbReference type="GO" id="GO:0008422">
    <property type="term" value="F:beta-glucosidase activity"/>
    <property type="evidence" value="ECO:0007669"/>
    <property type="project" value="TreeGrafter"/>
</dbReference>
<comment type="similarity">
    <text evidence="1">Belongs to the glycosyl hydrolase 3 family.</text>
</comment>
<proteinExistence type="inferred from homology"/>
<dbReference type="GO" id="GO:0009251">
    <property type="term" value="P:glucan catabolic process"/>
    <property type="evidence" value="ECO:0007669"/>
    <property type="project" value="TreeGrafter"/>
</dbReference>
<feature type="chain" id="PRO_5015579871" evidence="3">
    <location>
        <begin position="27"/>
        <end position="1061"/>
    </location>
</feature>
<protein>
    <submittedName>
        <fullName evidence="5">Glycoside hydrolase family 3</fullName>
    </submittedName>
</protein>
<dbReference type="SMART" id="SM01217">
    <property type="entry name" value="Fn3_like"/>
    <property type="match status" value="1"/>
</dbReference>
<dbReference type="InterPro" id="IPR036962">
    <property type="entry name" value="Glyco_hydro_3_N_sf"/>
</dbReference>
<dbReference type="PRINTS" id="PR00133">
    <property type="entry name" value="GLHYDRLASE3"/>
</dbReference>
<dbReference type="PANTHER" id="PTHR42715">
    <property type="entry name" value="BETA-GLUCOSIDASE"/>
    <property type="match status" value="1"/>
</dbReference>
<dbReference type="Pfam" id="PF07691">
    <property type="entry name" value="PA14"/>
    <property type="match status" value="1"/>
</dbReference>
<feature type="signal peptide" evidence="3">
    <location>
        <begin position="1"/>
        <end position="26"/>
    </location>
</feature>
<dbReference type="SUPFAM" id="SSF51445">
    <property type="entry name" value="(Trans)glycosidases"/>
    <property type="match status" value="1"/>
</dbReference>
<dbReference type="Gene3D" id="3.20.20.300">
    <property type="entry name" value="Glycoside hydrolase, family 3, N-terminal domain"/>
    <property type="match status" value="1"/>
</dbReference>
<dbReference type="PROSITE" id="PS51820">
    <property type="entry name" value="PA14"/>
    <property type="match status" value="1"/>
</dbReference>
<dbReference type="SUPFAM" id="SSF56988">
    <property type="entry name" value="Anthrax protective antigen"/>
    <property type="match status" value="1"/>
</dbReference>
<reference evidence="5 6" key="1">
    <citation type="submission" date="2018-03" db="EMBL/GenBank/DDBJ databases">
        <title>Bacteriophage NCPPB3778 and a type I-E CRISPR drive the evolution of the US Biological Select Agent, Rathayibacter toxicus.</title>
        <authorList>
            <person name="Davis E.W.II."/>
            <person name="Tabima J.F."/>
            <person name="Weisberg A.J."/>
            <person name="Dantas Lopes L."/>
            <person name="Wiseman M.S."/>
            <person name="Wiseman M.S."/>
            <person name="Pupko T."/>
            <person name="Belcher M.S."/>
            <person name="Sechler A.J."/>
            <person name="Tancos M.A."/>
            <person name="Schroeder B.K."/>
            <person name="Murray T.D."/>
            <person name="Luster D.G."/>
            <person name="Schneider W.L."/>
            <person name="Rogers E."/>
            <person name="Andreote F.D."/>
            <person name="Grunwald N.J."/>
            <person name="Putnam M.L."/>
            <person name="Chang J.H."/>
        </authorList>
    </citation>
    <scope>NUCLEOTIDE SEQUENCE [LARGE SCALE GENOMIC DNA]</scope>
    <source>
        <strain evidence="5 6">DSM 15933</strain>
    </source>
</reference>
<accession>A0A2T4UNU6</accession>
<dbReference type="Gene3D" id="3.40.50.1700">
    <property type="entry name" value="Glycoside hydrolase family 3 C-terminal domain"/>
    <property type="match status" value="1"/>
</dbReference>
<evidence type="ECO:0000256" key="2">
    <source>
        <dbReference type="ARBA" id="ARBA00022801"/>
    </source>
</evidence>
<evidence type="ECO:0000313" key="5">
    <source>
        <dbReference type="EMBL" id="PTL71205.1"/>
    </source>
</evidence>
<evidence type="ECO:0000259" key="4">
    <source>
        <dbReference type="PROSITE" id="PS51820"/>
    </source>
</evidence>
<dbReference type="Gene3D" id="2.60.120.260">
    <property type="entry name" value="Galactose-binding domain-like"/>
    <property type="match status" value="1"/>
</dbReference>
<evidence type="ECO:0000256" key="3">
    <source>
        <dbReference type="SAM" id="SignalP"/>
    </source>
</evidence>
<dbReference type="SMART" id="SM00758">
    <property type="entry name" value="PA14"/>
    <property type="match status" value="1"/>
</dbReference>
<comment type="caution">
    <text evidence="5">The sequence shown here is derived from an EMBL/GenBank/DDBJ whole genome shotgun (WGS) entry which is preliminary data.</text>
</comment>
<keyword evidence="2 5" id="KW-0378">Hydrolase</keyword>
<sequence>MRGALTWTAALSALLIAVPAATSATAATADQPWLDSSLAPETRAQLVLDEMTLEQKIALIEPYGDPHPIPELGLPAIRYVDGCCSIGDKAGVQETTVFPAGLSLASSFDTDLAYRYGEAQGDEAFLLGGNSVGAPTMEIMRSPWQGRTNEGFGEDPLLSGLIAAGQVNGIQSDEGVLAVVKHYGMYDQEARRVSVDEQVDDRTLQEVYNRNWEKMIDVSDPGSVMCAFSKTNGVAACNNEQLLTDTLRNRLGFEGFVTSDYNACVAITAYEAGADWCSPFNTWDSAELAAAVQDGTVPAAAIDRAVYNVLVAFFKHGLVDNPVPGAFVDPAPATDALPSALLDENETIAEEVAIKGSVLLRNEEGALPLDSDSLDSIAVIGADADFNISGNNGFAASPARLTTIVDGITEAAGDGVTVTHVDGTDPVGLAGTLPGLEPVPSSVLSTPDGSADGVLAQYFANPVFAGDPFATQVEPQVEQRAGLSAGPNNRSQVTPIPIPAVLNPAASMRWDTVLTPTQTGDYELGLDLLGSATLSVDGQAVVVADADTFATQSVTLPLVAGESYDIRIDYRADAPNQAGQFNEAALAMIRFGWTPPSTLANPGIVEAAVAAKAADVAVVVVRDYAGEGADRGTLTLPQAQDRLIEAVAAVNDRTIVVMATGGPVLTPWINDVDAVLESWYPGEAQGKAVAKLLFGDATPTGKLPFTWPSTEEQPAEIGTTTPFAQINIENPVDTHDEGILIGYRGYLANDVEPQFPFGFGLSYPSFEYGPTVTASSVDVAGTDPVATMASVTVKNTGETAGTETVQLYTGALPTDVPTAERSLAGFAQVNLAAGESKTVEITLDRRALQYWDATAQDWVTPAGDVALFAGSSVADTPSTGSVSIGAADTTAPTVTITADPATPTGSNGWYRDPVQLTVTAEDAEGPVASLEASIDGGAFAPVTGPIAIEADGEHTVAARAVDQAGNSSETATWTGKIDRTAPTVAAEKRSGYRLVLTANDETSGVDVIRYRYVLKYSGRTVNGPWLEYKRAVPISDGKILKVEYRATDEAGNRSASGIYRK</sequence>
<dbReference type="InterPro" id="IPR036881">
    <property type="entry name" value="Glyco_hydro_3_C_sf"/>
</dbReference>
<feature type="domain" description="PA14" evidence="4">
    <location>
        <begin position="449"/>
        <end position="608"/>
    </location>
</feature>
<gene>
    <name evidence="5" type="ORF">C1I63_18360</name>
</gene>
<dbReference type="Pfam" id="PF01915">
    <property type="entry name" value="Glyco_hydro_3_C"/>
    <property type="match status" value="1"/>
</dbReference>
<dbReference type="Gene3D" id="2.60.40.10">
    <property type="entry name" value="Immunoglobulins"/>
    <property type="match status" value="2"/>
</dbReference>
<dbReference type="SUPFAM" id="SSF52279">
    <property type="entry name" value="Beta-D-glucan exohydrolase, C-terminal domain"/>
    <property type="match status" value="1"/>
</dbReference>
<dbReference type="InterPro" id="IPR058094">
    <property type="entry name" value="Ig-like_OmpL47-like"/>
</dbReference>
<dbReference type="PANTHER" id="PTHR42715:SF10">
    <property type="entry name" value="BETA-GLUCOSIDASE"/>
    <property type="match status" value="1"/>
</dbReference>
<dbReference type="InterPro" id="IPR037524">
    <property type="entry name" value="PA14/GLEYA"/>
</dbReference>